<evidence type="ECO:0000313" key="1">
    <source>
        <dbReference type="EnsemblPlants" id="EMT22083"/>
    </source>
</evidence>
<reference evidence="1" key="1">
    <citation type="submission" date="2015-06" db="UniProtKB">
        <authorList>
            <consortium name="EnsemblPlants"/>
        </authorList>
    </citation>
    <scope>IDENTIFICATION</scope>
</reference>
<dbReference type="InterPro" id="IPR005174">
    <property type="entry name" value="KIB1-4_b-propeller"/>
</dbReference>
<dbReference type="Gene3D" id="1.20.1280.50">
    <property type="match status" value="1"/>
</dbReference>
<dbReference type="InterPro" id="IPR036047">
    <property type="entry name" value="F-box-like_dom_sf"/>
</dbReference>
<dbReference type="SUPFAM" id="SSF81383">
    <property type="entry name" value="F-box domain"/>
    <property type="match status" value="1"/>
</dbReference>
<dbReference type="PANTHER" id="PTHR33110:SF114">
    <property type="entry name" value="F-BOX DOMAIN-CONTAINING PROTEIN"/>
    <property type="match status" value="1"/>
</dbReference>
<dbReference type="ExpressionAtlas" id="M8BJW1">
    <property type="expression patterns" value="baseline"/>
</dbReference>
<dbReference type="PANTHER" id="PTHR33110">
    <property type="entry name" value="F-BOX/KELCH-REPEAT PROTEIN-RELATED"/>
    <property type="match status" value="1"/>
</dbReference>
<dbReference type="Pfam" id="PF12937">
    <property type="entry name" value="F-box-like"/>
    <property type="match status" value="1"/>
</dbReference>
<protein>
    <submittedName>
        <fullName evidence="1">Uncharacterized protein</fullName>
    </submittedName>
</protein>
<dbReference type="Pfam" id="PF03478">
    <property type="entry name" value="Beta-prop_KIB1-4"/>
    <property type="match status" value="2"/>
</dbReference>
<accession>M8BJW1</accession>
<dbReference type="AlphaFoldDB" id="M8BJW1"/>
<organism evidence="1">
    <name type="scientific">Aegilops tauschii</name>
    <name type="common">Tausch's goatgrass</name>
    <name type="synonym">Aegilops squarrosa</name>
    <dbReference type="NCBI Taxonomy" id="37682"/>
    <lineage>
        <taxon>Eukaryota</taxon>
        <taxon>Viridiplantae</taxon>
        <taxon>Streptophyta</taxon>
        <taxon>Embryophyta</taxon>
        <taxon>Tracheophyta</taxon>
        <taxon>Spermatophyta</taxon>
        <taxon>Magnoliopsida</taxon>
        <taxon>Liliopsida</taxon>
        <taxon>Poales</taxon>
        <taxon>Poaceae</taxon>
        <taxon>BOP clade</taxon>
        <taxon>Pooideae</taxon>
        <taxon>Triticodae</taxon>
        <taxon>Triticeae</taxon>
        <taxon>Triticinae</taxon>
        <taxon>Aegilops</taxon>
    </lineage>
</organism>
<sequence length="453" mass="51052">MASSWSDLPPELLDLVVAGLPNPADRARSRAVCRSWHSAVRRHGPQAAQLPWMVFTDGEVVTPTNGPSEHPTFIPENSHLSGSADEWLLFGVYHRTPKLIDNYVLHNIFSGERVSLTELDAALHRAYRVSKFRMQSTAHDFMAVVTTNKNHPLIVILPGKGVWVPEPQAVPYVYIIDIAFHGEKLYGISKAEDLIPFDLGLDEDGRPTVIIARRVIRRPRAIDDMDTNGAPHVCSNDEDDDEDDDDEDDIDDEDDQDEEVIDIDVAADDGDEGEEGEEEEEEEEAAVDMIAVAGNVVVNDFHEEGPTVPNDDDGRSNFNYRNVSHHGFMRDKEYTCWHLVQSHGELLMMKPHTHIFSDYSSSIRQVDVFMADVKTRKWVRMANGLGGGGALFISQHFSKFVSARGDIKEDAIYFLESGEVFNMKTQNAKPMRFYEPGYLGWNVMWLFPPELVL</sequence>
<proteinExistence type="predicted"/>
<dbReference type="EnsemblPlants" id="EMT22083">
    <property type="protein sequence ID" value="EMT22083"/>
    <property type="gene ID" value="F775_01152"/>
</dbReference>
<dbReference type="SMART" id="SM00256">
    <property type="entry name" value="FBOX"/>
    <property type="match status" value="1"/>
</dbReference>
<dbReference type="InterPro" id="IPR001810">
    <property type="entry name" value="F-box_dom"/>
</dbReference>
<name>M8BJW1_AEGTA</name>